<organism evidence="4 5">
    <name type="scientific">Luedemannella helvata</name>
    <dbReference type="NCBI Taxonomy" id="349315"/>
    <lineage>
        <taxon>Bacteria</taxon>
        <taxon>Bacillati</taxon>
        <taxon>Actinomycetota</taxon>
        <taxon>Actinomycetes</taxon>
        <taxon>Micromonosporales</taxon>
        <taxon>Micromonosporaceae</taxon>
        <taxon>Luedemannella</taxon>
    </lineage>
</organism>
<evidence type="ECO:0000256" key="1">
    <source>
        <dbReference type="ARBA" id="ARBA00022679"/>
    </source>
</evidence>
<keyword evidence="2" id="KW-0012">Acyltransferase</keyword>
<dbReference type="Proteomes" id="UP001500655">
    <property type="component" value="Unassembled WGS sequence"/>
</dbReference>
<dbReference type="PROSITE" id="PS51186">
    <property type="entry name" value="GNAT"/>
    <property type="match status" value="1"/>
</dbReference>
<dbReference type="Gene3D" id="3.40.630.30">
    <property type="match status" value="1"/>
</dbReference>
<evidence type="ECO:0000313" key="4">
    <source>
        <dbReference type="EMBL" id="GAA1751795.1"/>
    </source>
</evidence>
<dbReference type="SUPFAM" id="SSF55729">
    <property type="entry name" value="Acyl-CoA N-acyltransferases (Nat)"/>
    <property type="match status" value="1"/>
</dbReference>
<evidence type="ECO:0000259" key="3">
    <source>
        <dbReference type="PROSITE" id="PS51186"/>
    </source>
</evidence>
<sequence length="161" mass="16929">MLTRPATNTDLPAALDVWRLANAARGKHVSPARIADVSAKLRAADSLVAVTVDVDEVVAMAVGVPAREDDGDGAPVPGLCHVAMVFVRPDRWGRGVGGAVLRGLADTAAATGYTRLQLWTGESNVRAQRLYLRHGFTATGRVTRHNGEAIGHYTADLPLGG</sequence>
<reference evidence="4 5" key="1">
    <citation type="journal article" date="2019" name="Int. J. Syst. Evol. Microbiol.">
        <title>The Global Catalogue of Microorganisms (GCM) 10K type strain sequencing project: providing services to taxonomists for standard genome sequencing and annotation.</title>
        <authorList>
            <consortium name="The Broad Institute Genomics Platform"/>
            <consortium name="The Broad Institute Genome Sequencing Center for Infectious Disease"/>
            <person name="Wu L."/>
            <person name="Ma J."/>
        </authorList>
    </citation>
    <scope>NUCLEOTIDE SEQUENCE [LARGE SCALE GENOMIC DNA]</scope>
    <source>
        <strain evidence="4 5">JCM 13249</strain>
    </source>
</reference>
<dbReference type="PANTHER" id="PTHR43877:SF2">
    <property type="entry name" value="AMINOALKYLPHOSPHONATE N-ACETYLTRANSFERASE-RELATED"/>
    <property type="match status" value="1"/>
</dbReference>
<dbReference type="InterPro" id="IPR050832">
    <property type="entry name" value="Bact_Acetyltransf"/>
</dbReference>
<keyword evidence="1" id="KW-0808">Transferase</keyword>
<comment type="caution">
    <text evidence="4">The sequence shown here is derived from an EMBL/GenBank/DDBJ whole genome shotgun (WGS) entry which is preliminary data.</text>
</comment>
<evidence type="ECO:0000256" key="2">
    <source>
        <dbReference type="ARBA" id="ARBA00023315"/>
    </source>
</evidence>
<dbReference type="CDD" id="cd04301">
    <property type="entry name" value="NAT_SF"/>
    <property type="match status" value="1"/>
</dbReference>
<name>A0ABN2KAI9_9ACTN</name>
<proteinExistence type="predicted"/>
<keyword evidence="5" id="KW-1185">Reference proteome</keyword>
<dbReference type="Pfam" id="PF00583">
    <property type="entry name" value="Acetyltransf_1"/>
    <property type="match status" value="1"/>
</dbReference>
<dbReference type="EMBL" id="BAAALS010000009">
    <property type="protein sequence ID" value="GAA1751795.1"/>
    <property type="molecule type" value="Genomic_DNA"/>
</dbReference>
<evidence type="ECO:0000313" key="5">
    <source>
        <dbReference type="Proteomes" id="UP001500655"/>
    </source>
</evidence>
<dbReference type="RefSeq" id="WP_344080024.1">
    <property type="nucleotide sequence ID" value="NZ_BAAALS010000009.1"/>
</dbReference>
<gene>
    <name evidence="4" type="ORF">GCM10009681_23520</name>
</gene>
<feature type="domain" description="N-acetyltransferase" evidence="3">
    <location>
        <begin position="1"/>
        <end position="160"/>
    </location>
</feature>
<accession>A0ABN2KAI9</accession>
<dbReference type="InterPro" id="IPR016181">
    <property type="entry name" value="Acyl_CoA_acyltransferase"/>
</dbReference>
<dbReference type="InterPro" id="IPR000182">
    <property type="entry name" value="GNAT_dom"/>
</dbReference>
<dbReference type="PANTHER" id="PTHR43877">
    <property type="entry name" value="AMINOALKYLPHOSPHONATE N-ACETYLTRANSFERASE-RELATED-RELATED"/>
    <property type="match status" value="1"/>
</dbReference>
<protein>
    <recommendedName>
        <fullName evidence="3">N-acetyltransferase domain-containing protein</fullName>
    </recommendedName>
</protein>